<dbReference type="AlphaFoldDB" id="A0A5B8RFS0"/>
<gene>
    <name evidence="1" type="ORF">KBTEX_03204</name>
</gene>
<reference evidence="1" key="1">
    <citation type="submission" date="2019-06" db="EMBL/GenBank/DDBJ databases">
        <authorList>
            <person name="Murdoch R.W."/>
            <person name="Fathepure B."/>
        </authorList>
    </citation>
    <scope>NUCLEOTIDE SEQUENCE</scope>
</reference>
<evidence type="ECO:0000313" key="1">
    <source>
        <dbReference type="EMBL" id="QEA06863.1"/>
    </source>
</evidence>
<sequence>MIWAQITRQYLAHRSGTAGNDDVLHQAATLAEANGMLGLRLQALWVRRWIANAVGGDEANDPEVEYLIDRSGYSTVDRFFGFRPQ</sequence>
<proteinExistence type="predicted"/>
<dbReference type="EMBL" id="MN079178">
    <property type="protein sequence ID" value="QEA06863.1"/>
    <property type="molecule type" value="Genomic_DNA"/>
</dbReference>
<organism evidence="1">
    <name type="scientific">uncultured organism</name>
    <dbReference type="NCBI Taxonomy" id="155900"/>
    <lineage>
        <taxon>unclassified sequences</taxon>
        <taxon>environmental samples</taxon>
    </lineage>
</organism>
<accession>A0A5B8RFS0</accession>
<name>A0A5B8RFS0_9ZZZZ</name>
<protein>
    <submittedName>
        <fullName evidence="1">Uncharacterized protein</fullName>
    </submittedName>
</protein>